<organism evidence="2 3">
    <name type="scientific">Streblomastix strix</name>
    <dbReference type="NCBI Taxonomy" id="222440"/>
    <lineage>
        <taxon>Eukaryota</taxon>
        <taxon>Metamonada</taxon>
        <taxon>Preaxostyla</taxon>
        <taxon>Oxymonadida</taxon>
        <taxon>Streblomastigidae</taxon>
        <taxon>Streblomastix</taxon>
    </lineage>
</organism>
<evidence type="ECO:0000256" key="1">
    <source>
        <dbReference type="SAM" id="MobiDB-lite"/>
    </source>
</evidence>
<feature type="region of interest" description="Disordered" evidence="1">
    <location>
        <begin position="22"/>
        <end position="84"/>
    </location>
</feature>
<feature type="compositionally biased region" description="Basic and acidic residues" evidence="1">
    <location>
        <begin position="54"/>
        <end position="72"/>
    </location>
</feature>
<dbReference type="Proteomes" id="UP000324800">
    <property type="component" value="Unassembled WGS sequence"/>
</dbReference>
<protein>
    <submittedName>
        <fullName evidence="2">Uncharacterized protein</fullName>
    </submittedName>
</protein>
<evidence type="ECO:0000313" key="2">
    <source>
        <dbReference type="EMBL" id="KAA6314457.1"/>
    </source>
</evidence>
<reference evidence="2 3" key="1">
    <citation type="submission" date="2019-03" db="EMBL/GenBank/DDBJ databases">
        <title>Single cell metagenomics reveals metabolic interactions within the superorganism composed of flagellate Streblomastix strix and complex community of Bacteroidetes bacteria on its surface.</title>
        <authorList>
            <person name="Treitli S.C."/>
            <person name="Kolisko M."/>
            <person name="Husnik F."/>
            <person name="Keeling P."/>
            <person name="Hampl V."/>
        </authorList>
    </citation>
    <scope>NUCLEOTIDE SEQUENCE [LARGE SCALE GENOMIC DNA]</scope>
    <source>
        <strain evidence="2">ST1C</strain>
    </source>
</reference>
<dbReference type="EMBL" id="SNRW01047852">
    <property type="protein sequence ID" value="KAA6314457.1"/>
    <property type="molecule type" value="Genomic_DNA"/>
</dbReference>
<name>A0A5J4PXX2_9EUKA</name>
<proteinExistence type="predicted"/>
<dbReference type="AlphaFoldDB" id="A0A5J4PXX2"/>
<sequence>MDNSIRRKRKYSETDIQIKEEEEDLNVEDEQKKNKVNNAQRDDNDIPRPIQQDKQQHNETDMTKDVDGKEEGEIGDNPEDDKIRIQSLDEIEHLRSEKDKEKMISVMLY</sequence>
<evidence type="ECO:0000313" key="3">
    <source>
        <dbReference type="Proteomes" id="UP000324800"/>
    </source>
</evidence>
<accession>A0A5J4PXX2</accession>
<comment type="caution">
    <text evidence="2">The sequence shown here is derived from an EMBL/GenBank/DDBJ whole genome shotgun (WGS) entry which is preliminary data.</text>
</comment>
<gene>
    <name evidence="2" type="ORF">EZS28_055581</name>
</gene>